<accession>A0A834T0E0</accession>
<dbReference type="EMBL" id="JAAIUW010000012">
    <property type="protein sequence ID" value="KAF7806714.1"/>
    <property type="molecule type" value="Genomic_DNA"/>
</dbReference>
<name>A0A834T0E0_9FABA</name>
<organism evidence="2 3">
    <name type="scientific">Senna tora</name>
    <dbReference type="NCBI Taxonomy" id="362788"/>
    <lineage>
        <taxon>Eukaryota</taxon>
        <taxon>Viridiplantae</taxon>
        <taxon>Streptophyta</taxon>
        <taxon>Embryophyta</taxon>
        <taxon>Tracheophyta</taxon>
        <taxon>Spermatophyta</taxon>
        <taxon>Magnoliopsida</taxon>
        <taxon>eudicotyledons</taxon>
        <taxon>Gunneridae</taxon>
        <taxon>Pentapetalae</taxon>
        <taxon>rosids</taxon>
        <taxon>fabids</taxon>
        <taxon>Fabales</taxon>
        <taxon>Fabaceae</taxon>
        <taxon>Caesalpinioideae</taxon>
        <taxon>Cassia clade</taxon>
        <taxon>Senna</taxon>
    </lineage>
</organism>
<evidence type="ECO:0000313" key="2">
    <source>
        <dbReference type="EMBL" id="KAF7806714.1"/>
    </source>
</evidence>
<keyword evidence="3" id="KW-1185">Reference proteome</keyword>
<feature type="region of interest" description="Disordered" evidence="1">
    <location>
        <begin position="1"/>
        <end position="20"/>
    </location>
</feature>
<evidence type="ECO:0000256" key="1">
    <source>
        <dbReference type="SAM" id="MobiDB-lite"/>
    </source>
</evidence>
<reference evidence="2" key="1">
    <citation type="submission" date="2020-09" db="EMBL/GenBank/DDBJ databases">
        <title>Genome-Enabled Discovery of Anthraquinone Biosynthesis in Senna tora.</title>
        <authorList>
            <person name="Kang S.-H."/>
            <person name="Pandey R.P."/>
            <person name="Lee C.-M."/>
            <person name="Sim J.-S."/>
            <person name="Jeong J.-T."/>
            <person name="Choi B.-S."/>
            <person name="Jung M."/>
            <person name="Ginzburg D."/>
            <person name="Zhao K."/>
            <person name="Won S.Y."/>
            <person name="Oh T.-J."/>
            <person name="Yu Y."/>
            <person name="Kim N.-H."/>
            <person name="Lee O.R."/>
            <person name="Lee T.-H."/>
            <person name="Bashyal P."/>
            <person name="Kim T.-S."/>
            <person name="Lee W.-H."/>
            <person name="Kawkins C."/>
            <person name="Kim C.-K."/>
            <person name="Kim J.S."/>
            <person name="Ahn B.O."/>
            <person name="Rhee S.Y."/>
            <person name="Sohng J.K."/>
        </authorList>
    </citation>
    <scope>NUCLEOTIDE SEQUENCE</scope>
    <source>
        <tissue evidence="2">Leaf</tissue>
    </source>
</reference>
<dbReference type="Proteomes" id="UP000634136">
    <property type="component" value="Unassembled WGS sequence"/>
</dbReference>
<gene>
    <name evidence="2" type="ORF">G2W53_038875</name>
</gene>
<sequence>MMTIPTVHPPSPTLETTTPNFPILIDPTAAKPKYVATKLALQGWKDKKNPMLRS</sequence>
<evidence type="ECO:0000313" key="3">
    <source>
        <dbReference type="Proteomes" id="UP000634136"/>
    </source>
</evidence>
<comment type="caution">
    <text evidence="2">The sequence shown here is derived from an EMBL/GenBank/DDBJ whole genome shotgun (WGS) entry which is preliminary data.</text>
</comment>
<dbReference type="AlphaFoldDB" id="A0A834T0E0"/>
<protein>
    <submittedName>
        <fullName evidence="2">Uncharacterized protein</fullName>
    </submittedName>
</protein>
<proteinExistence type="predicted"/>